<feature type="transmembrane region" description="Helical" evidence="1">
    <location>
        <begin position="35"/>
        <end position="53"/>
    </location>
</feature>
<dbReference type="Proteomes" id="UP000822688">
    <property type="component" value="Chromosome 6"/>
</dbReference>
<comment type="caution">
    <text evidence="2">The sequence shown here is derived from an EMBL/GenBank/DDBJ whole genome shotgun (WGS) entry which is preliminary data.</text>
</comment>
<evidence type="ECO:0000313" key="3">
    <source>
        <dbReference type="Proteomes" id="UP000822688"/>
    </source>
</evidence>
<evidence type="ECO:0000256" key="1">
    <source>
        <dbReference type="SAM" id="Phobius"/>
    </source>
</evidence>
<dbReference type="PANTHER" id="PTHR37204">
    <property type="entry name" value="TRANSMEMBRANE PROTEIN"/>
    <property type="match status" value="1"/>
</dbReference>
<keyword evidence="3" id="KW-1185">Reference proteome</keyword>
<accession>A0A8T0HAR7</accession>
<gene>
    <name evidence="2" type="ORF">KC19_6G024900</name>
</gene>
<protein>
    <submittedName>
        <fullName evidence="2">Uncharacterized protein</fullName>
    </submittedName>
</protein>
<dbReference type="EMBL" id="CM026427">
    <property type="protein sequence ID" value="KAG0568513.1"/>
    <property type="molecule type" value="Genomic_DNA"/>
</dbReference>
<keyword evidence="1" id="KW-1133">Transmembrane helix</keyword>
<organism evidence="2 3">
    <name type="scientific">Ceratodon purpureus</name>
    <name type="common">Fire moss</name>
    <name type="synonym">Dicranum purpureum</name>
    <dbReference type="NCBI Taxonomy" id="3225"/>
    <lineage>
        <taxon>Eukaryota</taxon>
        <taxon>Viridiplantae</taxon>
        <taxon>Streptophyta</taxon>
        <taxon>Embryophyta</taxon>
        <taxon>Bryophyta</taxon>
        <taxon>Bryophytina</taxon>
        <taxon>Bryopsida</taxon>
        <taxon>Dicranidae</taxon>
        <taxon>Pseudoditrichales</taxon>
        <taxon>Ditrichaceae</taxon>
        <taxon>Ceratodon</taxon>
    </lineage>
</organism>
<reference evidence="2 3" key="1">
    <citation type="submission" date="2020-06" db="EMBL/GenBank/DDBJ databases">
        <title>WGS assembly of Ceratodon purpureus strain R40.</title>
        <authorList>
            <person name="Carey S.B."/>
            <person name="Jenkins J."/>
            <person name="Shu S."/>
            <person name="Lovell J.T."/>
            <person name="Sreedasyam A."/>
            <person name="Maumus F."/>
            <person name="Tiley G.P."/>
            <person name="Fernandez-Pozo N."/>
            <person name="Barry K."/>
            <person name="Chen C."/>
            <person name="Wang M."/>
            <person name="Lipzen A."/>
            <person name="Daum C."/>
            <person name="Saski C.A."/>
            <person name="Payton A.C."/>
            <person name="Mcbreen J.C."/>
            <person name="Conrad R.E."/>
            <person name="Kollar L.M."/>
            <person name="Olsson S."/>
            <person name="Huttunen S."/>
            <person name="Landis J.B."/>
            <person name="Wickett N.J."/>
            <person name="Johnson M.G."/>
            <person name="Rensing S.A."/>
            <person name="Grimwood J."/>
            <person name="Schmutz J."/>
            <person name="Mcdaniel S.F."/>
        </authorList>
    </citation>
    <scope>NUCLEOTIDE SEQUENCE [LARGE SCALE GENOMIC DNA]</scope>
    <source>
        <strain evidence="2 3">R40</strain>
    </source>
</reference>
<name>A0A8T0HAR7_CERPU</name>
<dbReference type="PANTHER" id="PTHR37204:SF1">
    <property type="entry name" value="TRANSMEMBRANE PROTEIN"/>
    <property type="match status" value="1"/>
</dbReference>
<evidence type="ECO:0000313" key="2">
    <source>
        <dbReference type="EMBL" id="KAG0568513.1"/>
    </source>
</evidence>
<keyword evidence="1" id="KW-0472">Membrane</keyword>
<proteinExistence type="predicted"/>
<dbReference type="AlphaFoldDB" id="A0A8T0HAR7"/>
<sequence length="343" mass="38726">MNLIALVEIVDVVLAYLETTWRRCARIMGARTLNVAYILVLVVLSSWLLLASLTRFPRTRVLQCRHSLTDRSAHSFENNERSKLYENMAAELGKQGPVFLGGGETSQSLKLSDLFSVVEGKIVPIHKAANPPVRAVVLYLDPDAAHEISRTVKSVLSPHFSKTGVWYQDPDFYHFSMHHASHHQNPVPATPEEVEIEAASVKNVADRSWLLEIELERVVLTPSGVLLGCWQVSKGTDPSLLRKELRTALPRSPATQVYNPTIFYTSFARLLSPPLTTRKDESMEAVLEMFKELVVELNLKLCSKTTVEELWYVEELDILALALKGRTRIRRFRLKPQPPHPEG</sequence>
<keyword evidence="1" id="KW-0812">Transmembrane</keyword>